<proteinExistence type="predicted"/>
<dbReference type="InterPro" id="IPR036047">
    <property type="entry name" value="F-box-like_dom_sf"/>
</dbReference>
<evidence type="ECO:0000313" key="4">
    <source>
        <dbReference type="Proteomes" id="UP001497457"/>
    </source>
</evidence>
<organism evidence="3 4">
    <name type="scientific">Urochloa decumbens</name>
    <dbReference type="NCBI Taxonomy" id="240449"/>
    <lineage>
        <taxon>Eukaryota</taxon>
        <taxon>Viridiplantae</taxon>
        <taxon>Streptophyta</taxon>
        <taxon>Embryophyta</taxon>
        <taxon>Tracheophyta</taxon>
        <taxon>Spermatophyta</taxon>
        <taxon>Magnoliopsida</taxon>
        <taxon>Liliopsida</taxon>
        <taxon>Poales</taxon>
        <taxon>Poaceae</taxon>
        <taxon>PACMAD clade</taxon>
        <taxon>Panicoideae</taxon>
        <taxon>Panicodae</taxon>
        <taxon>Paniceae</taxon>
        <taxon>Melinidinae</taxon>
        <taxon>Urochloa</taxon>
    </lineage>
</organism>
<dbReference type="InterPro" id="IPR001810">
    <property type="entry name" value="F-box_dom"/>
</dbReference>
<dbReference type="PANTHER" id="PTHR32133:SF386">
    <property type="entry name" value="F-BOX DOMAIN-CONTAINING PROTEIN"/>
    <property type="match status" value="1"/>
</dbReference>
<sequence>MAPGPGSGPRPALPDEIVEEVLLRFPHDDPACLVRIALVCWRWWRLISATLFRRRFCDLHRTAPVMGALLNLSDSDAFFARFIPTSLSFPQRHADLRGWRMLDAHHGRALFHSLPWGLEPWDNELVVWDPVVGKRFTLPKLPWEPNPYERTWNAVVLCAATAAARDGGGCNHLDCRRGPFLVVFVLTGHEETFARVYSSEDNAWSEPTYAPRMDDYLELAPTVLVGNALYFMFHRTARVLKCDVATQEMTLIDLPPTTYPHHIVLTTTEDGDLGFAGADEFRLYLWSREYGPDGNVRWTQSRIIELNTLLPVDALSTSPDVLGFADGVDVIFIGADDGLYSIDLKSSQVRKVCTQYGFPDFVVPYTSFCAPGRVLLGL</sequence>
<dbReference type="InterPro" id="IPR011047">
    <property type="entry name" value="Quinoprotein_ADH-like_sf"/>
</dbReference>
<feature type="domain" description="F-box protein AT5G49610-like beta-propeller" evidence="2">
    <location>
        <begin position="182"/>
        <end position="354"/>
    </location>
</feature>
<dbReference type="InterPro" id="IPR056594">
    <property type="entry name" value="AT5G49610-like_b-prop"/>
</dbReference>
<dbReference type="AlphaFoldDB" id="A0ABC8W001"/>
<evidence type="ECO:0000259" key="1">
    <source>
        <dbReference type="Pfam" id="PF00646"/>
    </source>
</evidence>
<evidence type="ECO:0000313" key="3">
    <source>
        <dbReference type="EMBL" id="CAL4900150.1"/>
    </source>
</evidence>
<name>A0ABC8W001_9POAL</name>
<dbReference type="Proteomes" id="UP001497457">
    <property type="component" value="Chromosome 11b"/>
</dbReference>
<protein>
    <recommendedName>
        <fullName evidence="5">F-box domain-containing protein</fullName>
    </recommendedName>
</protein>
<dbReference type="Pfam" id="PF23635">
    <property type="entry name" value="Beta-prop_AT5G49610-like"/>
    <property type="match status" value="1"/>
</dbReference>
<dbReference type="CDD" id="cd09917">
    <property type="entry name" value="F-box_SF"/>
    <property type="match status" value="1"/>
</dbReference>
<feature type="domain" description="F-box" evidence="1">
    <location>
        <begin position="13"/>
        <end position="43"/>
    </location>
</feature>
<accession>A0ABC8W001</accession>
<gene>
    <name evidence="3" type="ORF">URODEC1_LOCUS8525</name>
</gene>
<evidence type="ECO:0008006" key="5">
    <source>
        <dbReference type="Google" id="ProtNLM"/>
    </source>
</evidence>
<reference evidence="3" key="1">
    <citation type="submission" date="2024-10" db="EMBL/GenBank/DDBJ databases">
        <authorList>
            <person name="Ryan C."/>
        </authorList>
    </citation>
    <scope>NUCLEOTIDE SEQUENCE [LARGE SCALE GENOMIC DNA]</scope>
</reference>
<keyword evidence="4" id="KW-1185">Reference proteome</keyword>
<dbReference type="Pfam" id="PF00646">
    <property type="entry name" value="F-box"/>
    <property type="match status" value="1"/>
</dbReference>
<dbReference type="SUPFAM" id="SSF81383">
    <property type="entry name" value="F-box domain"/>
    <property type="match status" value="1"/>
</dbReference>
<dbReference type="SUPFAM" id="SSF50998">
    <property type="entry name" value="Quinoprotein alcohol dehydrogenase-like"/>
    <property type="match status" value="1"/>
</dbReference>
<dbReference type="EMBL" id="OZ075121">
    <property type="protein sequence ID" value="CAL4900150.1"/>
    <property type="molecule type" value="Genomic_DNA"/>
</dbReference>
<dbReference type="PANTHER" id="PTHR32133">
    <property type="entry name" value="OS07G0120400 PROTEIN"/>
    <property type="match status" value="1"/>
</dbReference>
<evidence type="ECO:0000259" key="2">
    <source>
        <dbReference type="Pfam" id="PF23635"/>
    </source>
</evidence>